<evidence type="ECO:0000313" key="3">
    <source>
        <dbReference type="Proteomes" id="UP000199290"/>
    </source>
</evidence>
<dbReference type="Proteomes" id="UP000199290">
    <property type="component" value="Unassembled WGS sequence"/>
</dbReference>
<dbReference type="OrthoDB" id="9801656at2"/>
<dbReference type="InterPro" id="IPR051531">
    <property type="entry name" value="N-acetyltransferase"/>
</dbReference>
<name>A0A1I6HSZ3_9GAMM</name>
<dbReference type="RefSeq" id="WP_091991945.1">
    <property type="nucleotide sequence ID" value="NZ_FOYV01000003.1"/>
</dbReference>
<protein>
    <submittedName>
        <fullName evidence="2">Protein N-acetyltransferase, RimJ/RimL family</fullName>
    </submittedName>
</protein>
<keyword evidence="3" id="KW-1185">Reference proteome</keyword>
<gene>
    <name evidence="2" type="ORF">SAMN04488073_2988</name>
</gene>
<feature type="domain" description="N-acetyltransferase" evidence="1">
    <location>
        <begin position="4"/>
        <end position="154"/>
    </location>
</feature>
<evidence type="ECO:0000313" key="2">
    <source>
        <dbReference type="EMBL" id="SFR57576.1"/>
    </source>
</evidence>
<dbReference type="STRING" id="375760.SAMN04488073_2988"/>
<dbReference type="Gene3D" id="3.40.630.30">
    <property type="match status" value="1"/>
</dbReference>
<reference evidence="3" key="1">
    <citation type="submission" date="2016-10" db="EMBL/GenBank/DDBJ databases">
        <authorList>
            <person name="Varghese N."/>
            <person name="Submissions S."/>
        </authorList>
    </citation>
    <scope>NUCLEOTIDE SEQUENCE [LARGE SCALE GENOMIC DNA]</scope>
    <source>
        <strain evidence="3">CGMCC 1.6294</strain>
    </source>
</reference>
<dbReference type="PROSITE" id="PS51186">
    <property type="entry name" value="GNAT"/>
    <property type="match status" value="1"/>
</dbReference>
<keyword evidence="2" id="KW-0808">Transferase</keyword>
<dbReference type="InterPro" id="IPR000182">
    <property type="entry name" value="GNAT_dom"/>
</dbReference>
<dbReference type="PANTHER" id="PTHR43792:SF1">
    <property type="entry name" value="N-ACETYLTRANSFERASE DOMAIN-CONTAINING PROTEIN"/>
    <property type="match status" value="1"/>
</dbReference>
<dbReference type="PANTHER" id="PTHR43792">
    <property type="entry name" value="GNAT FAMILY, PUTATIVE (AFU_ORTHOLOGUE AFUA_3G00765)-RELATED-RELATED"/>
    <property type="match status" value="1"/>
</dbReference>
<dbReference type="GO" id="GO:0016747">
    <property type="term" value="F:acyltransferase activity, transferring groups other than amino-acyl groups"/>
    <property type="evidence" value="ECO:0007669"/>
    <property type="project" value="InterPro"/>
</dbReference>
<dbReference type="Pfam" id="PF13302">
    <property type="entry name" value="Acetyltransf_3"/>
    <property type="match status" value="1"/>
</dbReference>
<dbReference type="SUPFAM" id="SSF55729">
    <property type="entry name" value="Acyl-CoA N-acyltransferases (Nat)"/>
    <property type="match status" value="1"/>
</dbReference>
<organism evidence="2 3">
    <name type="scientific">Marinobacter gudaonensis</name>
    <dbReference type="NCBI Taxonomy" id="375760"/>
    <lineage>
        <taxon>Bacteria</taxon>
        <taxon>Pseudomonadati</taxon>
        <taxon>Pseudomonadota</taxon>
        <taxon>Gammaproteobacteria</taxon>
        <taxon>Pseudomonadales</taxon>
        <taxon>Marinobacteraceae</taxon>
        <taxon>Marinobacter</taxon>
    </lineage>
</organism>
<dbReference type="EMBL" id="FOYV01000003">
    <property type="protein sequence ID" value="SFR57576.1"/>
    <property type="molecule type" value="Genomic_DNA"/>
</dbReference>
<sequence length="154" mass="17204">MTAVKLRDLQHQDKANVLAMLRDPKVMRFLGPRRALTEDEAALWFESALAHPARFAVADVDTDEFIGFCGVKQIDGVPDFGYFIRSEFWGSGIAVRACELAVEKLVADIDLETVQVFIADKNVASKRVAEKLGWQSTHSGTKGGEHGRYYRITM</sequence>
<accession>A0A1I6HSZ3</accession>
<evidence type="ECO:0000259" key="1">
    <source>
        <dbReference type="PROSITE" id="PS51186"/>
    </source>
</evidence>
<dbReference type="InterPro" id="IPR016181">
    <property type="entry name" value="Acyl_CoA_acyltransferase"/>
</dbReference>
<proteinExistence type="predicted"/>
<dbReference type="AlphaFoldDB" id="A0A1I6HSZ3"/>